<keyword evidence="5 6" id="KW-0472">Membrane</keyword>
<dbReference type="CDD" id="cd17319">
    <property type="entry name" value="MFS_ExuT_GudP_like"/>
    <property type="match status" value="1"/>
</dbReference>
<dbReference type="Pfam" id="PF07690">
    <property type="entry name" value="MFS_1"/>
    <property type="match status" value="1"/>
</dbReference>
<feature type="transmembrane region" description="Helical" evidence="6">
    <location>
        <begin position="173"/>
        <end position="195"/>
    </location>
</feature>
<accession>A0ABY5XH92</accession>
<feature type="transmembrane region" description="Helical" evidence="6">
    <location>
        <begin position="273"/>
        <end position="293"/>
    </location>
</feature>
<evidence type="ECO:0000313" key="8">
    <source>
        <dbReference type="EMBL" id="UWU13908.1"/>
    </source>
</evidence>
<proteinExistence type="predicted"/>
<feature type="transmembrane region" description="Helical" evidence="6">
    <location>
        <begin position="361"/>
        <end position="382"/>
    </location>
</feature>
<dbReference type="SUPFAM" id="SSF103473">
    <property type="entry name" value="MFS general substrate transporter"/>
    <property type="match status" value="1"/>
</dbReference>
<feature type="transmembrane region" description="Helical" evidence="6">
    <location>
        <begin position="12"/>
        <end position="29"/>
    </location>
</feature>
<keyword evidence="3 6" id="KW-0812">Transmembrane</keyword>
<evidence type="ECO:0000256" key="3">
    <source>
        <dbReference type="ARBA" id="ARBA00022692"/>
    </source>
</evidence>
<feature type="transmembrane region" description="Helical" evidence="6">
    <location>
        <begin position="104"/>
        <end position="127"/>
    </location>
</feature>
<keyword evidence="9" id="KW-1185">Reference proteome</keyword>
<comment type="subcellular location">
    <subcellularLocation>
        <location evidence="1">Membrane</location>
        <topology evidence="1">Multi-pass membrane protein</topology>
    </subcellularLocation>
</comment>
<feature type="transmembrane region" description="Helical" evidence="6">
    <location>
        <begin position="394"/>
        <end position="414"/>
    </location>
</feature>
<dbReference type="PROSITE" id="PS50850">
    <property type="entry name" value="MFS"/>
    <property type="match status" value="1"/>
</dbReference>
<organism evidence="8 9">
    <name type="scientific">Rhizobium sullae</name>
    <name type="common">Rhizobium hedysari</name>
    <dbReference type="NCBI Taxonomy" id="50338"/>
    <lineage>
        <taxon>Bacteria</taxon>
        <taxon>Pseudomonadati</taxon>
        <taxon>Pseudomonadota</taxon>
        <taxon>Alphaproteobacteria</taxon>
        <taxon>Hyphomicrobiales</taxon>
        <taxon>Rhizobiaceae</taxon>
        <taxon>Rhizobium/Agrobacterium group</taxon>
        <taxon>Rhizobium</taxon>
    </lineage>
</organism>
<dbReference type="InterPro" id="IPR020846">
    <property type="entry name" value="MFS_dom"/>
</dbReference>
<dbReference type="Proteomes" id="UP001060123">
    <property type="component" value="Chromosome"/>
</dbReference>
<dbReference type="Gene3D" id="1.20.1250.20">
    <property type="entry name" value="MFS general substrate transporter like domains"/>
    <property type="match status" value="2"/>
</dbReference>
<gene>
    <name evidence="8" type="ORF">N2599_17535</name>
</gene>
<dbReference type="InterPro" id="IPR011701">
    <property type="entry name" value="MFS"/>
</dbReference>
<dbReference type="EMBL" id="CP104143">
    <property type="protein sequence ID" value="UWU13908.1"/>
    <property type="molecule type" value="Genomic_DNA"/>
</dbReference>
<sequence length="437" mass="47265">MVDEKQLISKITWRLMPFLGILYLIAYIDRQNVSFAKLEMVGALGMSEYAYGLGASLFFIGYFLFEVPSNLLLERYGASKWFARILLSWGAVTVALAYTQNATMFYILRFLLGACEAGFFPGVLYLLTLWYPSTYRGRMVGLFMIFSALANAVGAPLGGMLLDLDGLYGIAGWQWVFIATGIPAVIAGVVTLFFLSDRPESANFLSDAEKSWLKRRLDVENADMDKNAENGFKALINPKVLLMALCYVGFPLAAYGLSYWLPTIVKEFGVSNTANGFLNIIPWVLVAVALYIVPSMADRAVSKTPYIVIPALLGAICLVLSAVIPDHGVQFAFLCIAAAGIFAGQPVFWSLPSRFLRGAGAAAGLAAINSVGNLGGFVAQNVVPWIKDSTGSTIAPMFFLAACLAAAALLVFVVGRLMPRGQISAEESGAVQQRAHT</sequence>
<evidence type="ECO:0000313" key="9">
    <source>
        <dbReference type="Proteomes" id="UP001060123"/>
    </source>
</evidence>
<feature type="transmembrane region" description="Helical" evidence="6">
    <location>
        <begin position="240"/>
        <end position="261"/>
    </location>
</feature>
<keyword evidence="4 6" id="KW-1133">Transmembrane helix</keyword>
<reference evidence="8" key="1">
    <citation type="submission" date="2022-09" db="EMBL/GenBank/DDBJ databases">
        <title>Australian commercial rhizobial inoculants.</title>
        <authorList>
            <person name="Kohlmeier M.G."/>
            <person name="O'Hara G.W."/>
            <person name="Colombi E."/>
            <person name="Ramsay J.P."/>
            <person name="Terpolilli J."/>
        </authorList>
    </citation>
    <scope>NUCLEOTIDE SEQUENCE</scope>
    <source>
        <strain evidence="8">WSM1592</strain>
    </source>
</reference>
<feature type="domain" description="Major facilitator superfamily (MFS) profile" evidence="7">
    <location>
        <begin position="15"/>
        <end position="420"/>
    </location>
</feature>
<protein>
    <submittedName>
        <fullName evidence="8">MFS transporter</fullName>
    </submittedName>
</protein>
<evidence type="ECO:0000256" key="4">
    <source>
        <dbReference type="ARBA" id="ARBA00022989"/>
    </source>
</evidence>
<evidence type="ECO:0000259" key="7">
    <source>
        <dbReference type="PROSITE" id="PS50850"/>
    </source>
</evidence>
<feature type="transmembrane region" description="Helical" evidence="6">
    <location>
        <begin position="139"/>
        <end position="161"/>
    </location>
</feature>
<feature type="transmembrane region" description="Helical" evidence="6">
    <location>
        <begin position="81"/>
        <end position="98"/>
    </location>
</feature>
<evidence type="ECO:0000256" key="2">
    <source>
        <dbReference type="ARBA" id="ARBA00022448"/>
    </source>
</evidence>
<dbReference type="PANTHER" id="PTHR43791">
    <property type="entry name" value="PERMEASE-RELATED"/>
    <property type="match status" value="1"/>
</dbReference>
<evidence type="ECO:0000256" key="5">
    <source>
        <dbReference type="ARBA" id="ARBA00023136"/>
    </source>
</evidence>
<dbReference type="RefSeq" id="WP_027512037.1">
    <property type="nucleotide sequence ID" value="NZ_CP104143.1"/>
</dbReference>
<keyword evidence="2" id="KW-0813">Transport</keyword>
<feature type="transmembrane region" description="Helical" evidence="6">
    <location>
        <begin position="305"/>
        <end position="324"/>
    </location>
</feature>
<feature type="transmembrane region" description="Helical" evidence="6">
    <location>
        <begin position="49"/>
        <end position="69"/>
    </location>
</feature>
<name>A0ABY5XH92_RHISU</name>
<evidence type="ECO:0000256" key="6">
    <source>
        <dbReference type="SAM" id="Phobius"/>
    </source>
</evidence>
<dbReference type="InterPro" id="IPR036259">
    <property type="entry name" value="MFS_trans_sf"/>
</dbReference>
<feature type="transmembrane region" description="Helical" evidence="6">
    <location>
        <begin position="330"/>
        <end position="349"/>
    </location>
</feature>
<evidence type="ECO:0000256" key="1">
    <source>
        <dbReference type="ARBA" id="ARBA00004141"/>
    </source>
</evidence>
<dbReference type="PANTHER" id="PTHR43791:SF36">
    <property type="entry name" value="TRANSPORTER, PUTATIVE (AFU_ORTHOLOGUE AFUA_6G08340)-RELATED"/>
    <property type="match status" value="1"/>
</dbReference>